<feature type="compositionally biased region" description="Basic and acidic residues" evidence="4">
    <location>
        <begin position="3277"/>
        <end position="3300"/>
    </location>
</feature>
<dbReference type="InterPro" id="IPR041228">
    <property type="entry name" value="Dynein_C"/>
</dbReference>
<evidence type="ECO:0000256" key="2">
    <source>
        <dbReference type="ARBA" id="ARBA00023054"/>
    </source>
</evidence>
<feature type="domain" description="Dynein heavy chain region D6 P-loop" evidence="5">
    <location>
        <begin position="3742"/>
        <end position="3885"/>
    </location>
</feature>
<evidence type="ECO:0000259" key="8">
    <source>
        <dbReference type="Pfam" id="PF12777"/>
    </source>
</evidence>
<evidence type="ECO:0000256" key="3">
    <source>
        <dbReference type="SAM" id="Coils"/>
    </source>
</evidence>
<feature type="region of interest" description="Disordered" evidence="4">
    <location>
        <begin position="1412"/>
        <end position="1440"/>
    </location>
</feature>
<evidence type="ECO:0000259" key="7">
    <source>
        <dbReference type="Pfam" id="PF12774"/>
    </source>
</evidence>
<evidence type="ECO:0000259" key="5">
    <source>
        <dbReference type="Pfam" id="PF03028"/>
    </source>
</evidence>
<feature type="compositionally biased region" description="Acidic residues" evidence="4">
    <location>
        <begin position="3267"/>
        <end position="3276"/>
    </location>
</feature>
<dbReference type="Pfam" id="PF08393">
    <property type="entry name" value="DHC_N2"/>
    <property type="match status" value="1"/>
</dbReference>
<feature type="compositionally biased region" description="Acidic residues" evidence="4">
    <location>
        <begin position="2364"/>
        <end position="2380"/>
    </location>
</feature>
<dbReference type="Gene3D" id="1.20.920.30">
    <property type="match status" value="1"/>
</dbReference>
<dbReference type="Gene3D" id="1.20.140.100">
    <property type="entry name" value="Dynein heavy chain, N-terminal domain 2"/>
    <property type="match status" value="1"/>
</dbReference>
<feature type="region of interest" description="Disordered" evidence="4">
    <location>
        <begin position="3242"/>
        <end position="3329"/>
    </location>
</feature>
<dbReference type="Gene3D" id="3.40.50.300">
    <property type="entry name" value="P-loop containing nucleotide triphosphate hydrolases"/>
    <property type="match status" value="5"/>
</dbReference>
<dbReference type="Pfam" id="PF12775">
    <property type="entry name" value="AAA_7"/>
    <property type="match status" value="1"/>
</dbReference>
<dbReference type="InterPro" id="IPR024317">
    <property type="entry name" value="Dynein_heavy_chain_D4_dom"/>
</dbReference>
<feature type="compositionally biased region" description="Polar residues" evidence="4">
    <location>
        <begin position="1423"/>
        <end position="1440"/>
    </location>
</feature>
<dbReference type="InterPro" id="IPR041466">
    <property type="entry name" value="Dynein_AAA5_ext"/>
</dbReference>
<keyword evidence="12" id="KW-1185">Reference proteome</keyword>
<dbReference type="Gene3D" id="1.20.920.20">
    <property type="match status" value="1"/>
</dbReference>
<sequence>MKPHQHIPLSSLPLPSMPHSPGETHQPGAWNWQLDPEQWAGAVRRQLNAWLLLVSDEEASSKALESRRSVGVLDEAEQQGACQGKQRQSLKAVTRSERPTVLELLVAELQTLFSKVLQDGSPAAWYYLHAVLGLLPPYRALLVGRLNLLPFLERLYRWAPWVQAQLQLDLLDAIDQAFPRDTSLLEGTSHVDCYPQKKRFHHGTARPACPFVQAQWEGQQVEDDLATWLRPLTLPELQHSLGIVGAEVAVEETQWLDGLRLLPLALATDIPVQYESSDTDIAEEERVGRTETKSQLDLEVPEKTIQKRSTGFLPQMSLLGSQIMTIMKTERYLKKIHFLYLNVAPSRYFTPYSLMVVPPNKVNPEHYIFSPFGILHVHPVEGSEAMTLGTWHHHSVLWQQLQLIPFFKYCLLRKALASWKKGVKLQRLHQHRSFLEKHLLLAVPHFGAGLLHINRLLQELHSVSWLPHEADQCYELLDLRRALAKENHKALRLLHRCLRLCTSILHLIHEDTYHMQQGLQKRLKNCKRIRTDQTSVYLQKVQCQQLEQRLKQAEAWLLQMGQLARLVDYMICQNLVSIIEEKITSFVANILQAPRQKPFLSAQLVFDSRGQLSHEPCIENMIQILTAGLSSMKASALKVMQSTDLKTFWDSLYIEDEDDEDYADSDFMMPKFQGQPSDAVDVFCGPNIGLVWPWKSHTVTEALEVHGHRLRGQYLPLDYKQLQEDLDNSPQIQQALAIQQALLEDMLQEVQKFCRDYHWMTGVYEFLQAWGCQKLESMKGYPIKNYVMLVTRLNAWQAQVSRIPMELITRGRLLLLSCRDIQAEMESKLVNIRKDILEQVQNECQSRSQQLITELTGFMKAFQTINSDIHSIAWCSQKLNEANERYAELEEQTEYTRSLYELIRNHFGLFSAENEALDISLMDTWESFQYEKSQASEFLLSKQHAIVPKLQQLMAAALAELEGLIEKALSGPFMDPAQEQRSTERQLISLERQYQNTVSSLCDLHHAYTTFTGDESPVPLPVCGTRPIVQQQHIWHLYRVISENISEWKCMAFAKFNLALAQEKTDGWLTEAARVSATLGLHSPVLQRCMHMLEEFRSLLPLLTKLGSLQVQNLNCQALLRALGLSSLSSIEHLTVGQLLSCPLLEFTDRINQLWRTENIRNHAHEALLRLQRAWEARQLRLLNFILHVPYESPVSERSKRQASRSPRWQVVGKDSGTFILSDYSSLQDSIHESLQVLFKILAIQKSGNLNRIALEWVTIMHGLSALLQVWVTFQQKWIFLNKVLYEMKIQFPSPELSTRFEAMDEQYRTLMQISVADPLVLSLIVPSAKRNPLFQGQQLQQLLQEGSVDLKGIIMALESVLYAVRAHFPRLFFLSDSELVVLLAAPLESCEAQLWARRCFPHVHAVSFESSETAKGTDDPESSPSIQTQEASRNTSTVDPTHPWLLGSRFFERHHVDIRLGYGCLLTLRALSPAMPANLRQLLRPVALTLPDLQQVTELTLLGAGIRDAPRTATRLSKFFSLERKLVSGPLPCRLPLLRKVLEDTIQALNMTKEDPEPEQSRSLATVEEATLLRTLLRSPLFSLLEGAHLQDLQKLLCGLFPTASQVLAEPATPRLRKSLLVEELRQGGLHPSPDILGSLDQLSQALDQASGILLLGPAGSGKTTCWHSLFKIQNRLAAMEDPTTQSRQPVEITHLYPGVLSPQEFLGWLEGPCWHSGVFPRLLREASRCRTVGPRGQVQESVGIHHWIICDGASSSSWLDPITCLLGDPPQLSLPSGQQIARPPGTFLLMEVGDTTGMAPTVVGRCALVWCGGEQTWQGMLSVLMAALPREYRLQPQTVTELSHLAEGLVPATFQFLTCQGVSSLLQVHGQRPVCPGVAEVTSLARILRCLLNPHLRIDEEEKAHIPEDLSYNDSKCIVARSIKASKTSSLHQNQIDSDDVPSKRREHLLAISSFLFAVIWGFGAHLPSRLWPLYDTFLKDSISCLSNYSELPPSDSVFDLHVCPEDGTLVPFTGQYLGSRIKGTQGTFYPSPQTERLLYVVDLLLSEGHPVLLAGEAATGKTTFVEALVEPQHPYINSPIHPAVSTTHLRLLLSRAVHGQSQASPWIGRHLDSKGFLLFLLEDLHLAASDPEKSCQPLLETLRQAIDGTVYTHSTLELQTLQPGVNFLATATVPGFCERPLCPRLSRLFTVLALGSVTQATLLSRHMPSMQAWLERFPSVERESVLARALVRASLEAWEAVGNCFMPSPLRPHYRFSMHSVSQLLGSLQLLPIRMGSRGFVDCLNHQEHLRRVSGLRGTRLMIMMATRNIMRLWLHEAQRTFCDRLDSPRERSFCARLLLEVAQNVFCCGPAPQSLGKGYEEEEEEEEKVPEVESEGELAQWEDLSNSGSETEEEEATYDLPVTTGSPCNDSAPPVAPVRKMAMGSMSQKISQEEGTRISSYKLQPNKSKNLCQKAAQEDMVSPLLLPVLLLRPQEKPSDLVFSQELILESNSESSSLYLERQWVSLEEQLATSAAQLRLSPHLARCHSMAQHVARLVRVLARPRQHGLLLAGAQGTGRCTAITLAAGICQTRLFRLPCGSEEAILGCLREVSWHAGMLGQPVALLVPKGVDHTTLHRLLALATSGSFPDLYTEADLENIEGHLPRDSLIVKQNIKKEILLQRFCHQVRSHLHMFILIGDDQVHDQLPSTLFLRLLQLAIASTDRYEPWDQDSLVAVAQHHLKGAQSPPLDDDPLRFPDIQASVSSVAKAMALIHLSAASYQGHLCPELPLATPKTFLDFLDTFVLQLQWMTLHIKNRAQRIQNALQNLKMLIEKHSAHTTLVFNLEEQLKGSHKSLGRLNHQIDQIKILYKRQLTECRQQENLIENLIKQRDALKAQYEAFLEQMGKAFLGPLSQLRVTDFEEIRSYRAPAESVVRVTDALCELFHCETGWASAKQLLCSEDFYQELVFFPKEKMTDAEMIKLNLALKAPGMSDADLRAVSIPVASLAAWLWAVLCYGLAQRRGLPTGLLLRQVEMTLAREQARLGQYQFQAQELLEHSLALSKNLENAQDSHKRVVENLGQAQCGQHHKWPVEAALLMPMHSWTTELQKLKGHSSTVLGDALLCSAAINYLGPFPPVRRQELFDKWLALCRGCQEPLGPDDVARALKQMQKSVTTLPKNPLLSTRSPFSLVSLLSSESEQFQWDRDMKPQAKSARLAALLLRSRTHYFSCRWPLLLDPGNEALIWLKPLPLEEAGRLATGSTKGTGKGFKRNQKGESKEENMGDEDDDSDEYDKTKEQKAEERRIKETKEEKEGQQEQEEKEQQDEEETQSLPPPELQIFSGASPELGPKLQEAAARGLPVLLTNTELGLDCPELQWLLQREQLSPPQVQPGFCLYLSTTVPLNALEKVLGCELLKGLNVLDLGVNTEILEERMLREILCTERPELETHWWDLTIRFVDSWEAAGDVEERLLTMLLLQGPRRQKPAKFLRDVVRAQAELCQLRAHLEDLEELKLKEVALWAPYRRVAWHGMTIIKALNSLQNLLPLFRMSPEDCLAATKRALNSIKGEIHRREEVTCRLLQLKRQLTHQLLGSTVATLGLTRVPLVAVLGALALLRVARKAPELERLALWPGLAVSPSTGCEKPAPGVARPAWLGLRTWHECEMLEVLPPFAGLCASLAGHASVWQAYLSLSSSVLGPAPGPGAHPLSLLQKLILWRVLRPECLVSTLATFTTSLLGRPLDENLSAHTIPFEHTQATQPILILLPPPGHPTATLHHLTVIQKLAARHKQGKKHLKVIALGSETWDPVSIVISSLHKAMLRGEWLVLENCHLMPHWPKELLQPLLGLLDGAKEVSDLELDLLFAQQENGNVAAVHRDFRLWLTVSAEATASLPAVLTQHSMPVFWDQSLELGHVLVDNMELVQQGFSEQPPSRVLPLLLLHGLLLHRQLYGMKLQAHRGHWSQVTLTHVLQIQDQLWASLSNPSVAMRELAASVFYGGPVGDDKDREVLTSLTRACLSSSSGNGAQPHTPQYLLATLMPSPELELDALEECKAEMHLLPSPPEPRICGLSVGSQSWLLRRQSRAILSALQRCSPTWVPAARGISRRAERRLRQRLAQAKRRLESLQAQLTETTRQEESGVGFGELGLSAPLPLEGFLKMEVLELSQLVGALQRDLGCLLQQLKGAPPCAARRCAAVARALWTGRLPPPWRPHAPAGPQPPWHWLRQLSRRGQLLVRYLGVGTQVPERIFHLSAFCHPRRLLLSLRWEATFAVVAPTNFLACKVSSSSQLPYKRQELISPLHFQVANSPHPTVPEMGLLLIGLQLHNAKWDPVAGALQDSSSSQPSPLPPVSVSAQALGANDLPPRGGLAVYSCPVYLEGPLGTTRLHGRKVLMHLPLPTKLSPATCIQRRVHVCSPPLS</sequence>
<feature type="region of interest" description="Disordered" evidence="4">
    <location>
        <begin position="2359"/>
        <end position="2415"/>
    </location>
</feature>
<protein>
    <submittedName>
        <fullName evidence="13">Dynein heavy chain domain-containing protein 1 isoform X4</fullName>
    </submittedName>
</protein>
<evidence type="ECO:0000259" key="9">
    <source>
        <dbReference type="Pfam" id="PF12780"/>
    </source>
</evidence>
<feature type="coiled-coil region" evidence="3">
    <location>
        <begin position="2854"/>
        <end position="2888"/>
    </location>
</feature>
<evidence type="ECO:0000259" key="10">
    <source>
        <dbReference type="Pfam" id="PF17852"/>
    </source>
</evidence>
<dbReference type="InterPro" id="IPR042219">
    <property type="entry name" value="AAA_lid_11_sf"/>
</dbReference>
<comment type="similarity">
    <text evidence="1">Belongs to the dynein heavy chain family.</text>
</comment>
<dbReference type="GeneID" id="110138845"/>
<feature type="domain" description="Dynein heavy chain hydrolytic ATP-binding dynein motor region" evidence="7">
    <location>
        <begin position="1474"/>
        <end position="1665"/>
    </location>
</feature>
<feature type="domain" description="Dynein heavy chain C-terminal" evidence="11">
    <location>
        <begin position="4065"/>
        <end position="4397"/>
    </location>
</feature>
<dbReference type="Pfam" id="PF03028">
    <property type="entry name" value="Dynein_heavy"/>
    <property type="match status" value="1"/>
</dbReference>
<evidence type="ECO:0000256" key="1">
    <source>
        <dbReference type="ARBA" id="ARBA00008887"/>
    </source>
</evidence>
<feature type="domain" description="Dynein heavy chain coiled coil stalk" evidence="8">
    <location>
        <begin position="2896"/>
        <end position="3131"/>
    </location>
</feature>
<dbReference type="Pfam" id="PF12774">
    <property type="entry name" value="AAA_6"/>
    <property type="match status" value="1"/>
</dbReference>
<feature type="compositionally biased region" description="Acidic residues" evidence="4">
    <location>
        <begin position="3301"/>
        <end position="3314"/>
    </location>
</feature>
<gene>
    <name evidence="13" type="primary">DNHD1</name>
</gene>
<reference evidence="13" key="1">
    <citation type="submission" date="2025-08" db="UniProtKB">
        <authorList>
            <consortium name="RefSeq"/>
        </authorList>
    </citation>
    <scope>IDENTIFICATION</scope>
    <source>
        <tissue evidence="13">Tongue muscle</tissue>
    </source>
</reference>
<feature type="coiled-coil region" evidence="3">
    <location>
        <begin position="872"/>
        <end position="899"/>
    </location>
</feature>
<dbReference type="InterPro" id="IPR024743">
    <property type="entry name" value="Dynein_HC_stalk"/>
</dbReference>
<dbReference type="Pfam" id="PF12780">
    <property type="entry name" value="AAA_8"/>
    <property type="match status" value="1"/>
</dbReference>
<name>A0ABM4HXL4_ODOVR</name>
<dbReference type="Gene3D" id="1.10.8.720">
    <property type="entry name" value="Region D6 of dynein motor"/>
    <property type="match status" value="1"/>
</dbReference>
<keyword evidence="2 3" id="KW-0175">Coiled coil</keyword>
<proteinExistence type="inferred from homology"/>
<dbReference type="Pfam" id="PF12777">
    <property type="entry name" value="MT"/>
    <property type="match status" value="1"/>
</dbReference>
<dbReference type="PANTHER" id="PTHR10676:SF359">
    <property type="entry name" value="DYNEIN HEAVY CHAIN DOMAIN-CONTAINING PROTEIN 1"/>
    <property type="match status" value="1"/>
</dbReference>
<dbReference type="Pfam" id="PF17852">
    <property type="entry name" value="Dynein_AAA_lid"/>
    <property type="match status" value="1"/>
</dbReference>
<dbReference type="Proteomes" id="UP001652640">
    <property type="component" value="Unplaced"/>
</dbReference>
<dbReference type="InterPro" id="IPR027417">
    <property type="entry name" value="P-loop_NTPase"/>
</dbReference>
<organism evidence="12 13">
    <name type="scientific">Odocoileus virginianus</name>
    <name type="common">White-tailed deer</name>
    <dbReference type="NCBI Taxonomy" id="9874"/>
    <lineage>
        <taxon>Eukaryota</taxon>
        <taxon>Metazoa</taxon>
        <taxon>Chordata</taxon>
        <taxon>Craniata</taxon>
        <taxon>Vertebrata</taxon>
        <taxon>Euteleostomi</taxon>
        <taxon>Mammalia</taxon>
        <taxon>Eutheria</taxon>
        <taxon>Laurasiatheria</taxon>
        <taxon>Artiodactyla</taxon>
        <taxon>Ruminantia</taxon>
        <taxon>Pecora</taxon>
        <taxon>Cervidae</taxon>
        <taxon>Odocoileinae</taxon>
        <taxon>Odocoileus</taxon>
    </lineage>
</organism>
<dbReference type="PANTHER" id="PTHR10676">
    <property type="entry name" value="DYNEIN HEAVY CHAIN FAMILY PROTEIN"/>
    <property type="match status" value="1"/>
</dbReference>
<feature type="domain" description="Dynein heavy chain linker" evidence="6">
    <location>
        <begin position="1030"/>
        <end position="1418"/>
    </location>
</feature>
<evidence type="ECO:0000259" key="11">
    <source>
        <dbReference type="Pfam" id="PF18199"/>
    </source>
</evidence>
<accession>A0ABM4HXL4</accession>
<dbReference type="InterPro" id="IPR026983">
    <property type="entry name" value="DHC"/>
</dbReference>
<feature type="compositionally biased region" description="Low complexity" evidence="4">
    <location>
        <begin position="1"/>
        <end position="21"/>
    </location>
</feature>
<feature type="domain" description="Dynein heavy chain AAA module D4" evidence="9">
    <location>
        <begin position="2530"/>
        <end position="2787"/>
    </location>
</feature>
<dbReference type="SUPFAM" id="SSF52540">
    <property type="entry name" value="P-loop containing nucleoside triphosphate hydrolases"/>
    <property type="match status" value="1"/>
</dbReference>
<dbReference type="RefSeq" id="XP_070320315.1">
    <property type="nucleotide sequence ID" value="XM_070464214.1"/>
</dbReference>
<feature type="domain" description="Dynein heavy chain AAA 5 extension" evidence="10">
    <location>
        <begin position="1954"/>
        <end position="2015"/>
    </location>
</feature>
<evidence type="ECO:0000256" key="4">
    <source>
        <dbReference type="SAM" id="MobiDB-lite"/>
    </source>
</evidence>
<feature type="region of interest" description="Disordered" evidence="4">
    <location>
        <begin position="1"/>
        <end position="29"/>
    </location>
</feature>
<evidence type="ECO:0000313" key="13">
    <source>
        <dbReference type="RefSeq" id="XP_070320315.1"/>
    </source>
</evidence>
<dbReference type="InterPro" id="IPR042222">
    <property type="entry name" value="Dynein_2_N"/>
</dbReference>
<dbReference type="InterPro" id="IPR004273">
    <property type="entry name" value="Dynein_heavy_D6_P-loop"/>
</dbReference>
<evidence type="ECO:0000313" key="12">
    <source>
        <dbReference type="Proteomes" id="UP001652640"/>
    </source>
</evidence>
<dbReference type="InterPro" id="IPR035699">
    <property type="entry name" value="AAA_6"/>
</dbReference>
<evidence type="ECO:0000259" key="6">
    <source>
        <dbReference type="Pfam" id="PF08393"/>
    </source>
</evidence>
<dbReference type="InterPro" id="IPR013602">
    <property type="entry name" value="Dynein_heavy_linker"/>
</dbReference>
<feature type="coiled-coil region" evidence="3">
    <location>
        <begin position="4092"/>
        <end position="4119"/>
    </location>
</feature>
<dbReference type="Pfam" id="PF18199">
    <property type="entry name" value="Dynein_C"/>
    <property type="match status" value="1"/>
</dbReference>